<keyword evidence="6 8" id="KW-0067">ATP-binding</keyword>
<feature type="binding site" evidence="8">
    <location>
        <position position="260"/>
    </location>
    <ligand>
        <name>Mg(2+)</name>
        <dbReference type="ChEBI" id="CHEBI:18420"/>
    </ligand>
</feature>
<evidence type="ECO:0000256" key="3">
    <source>
        <dbReference type="ARBA" id="ARBA00022695"/>
    </source>
</evidence>
<keyword evidence="10" id="KW-1185">Reference proteome</keyword>
<feature type="binding site" evidence="8">
    <location>
        <position position="181"/>
    </location>
    <ligand>
        <name>ATP</name>
        <dbReference type="ChEBI" id="CHEBI:30616"/>
    </ligand>
</feature>
<accession>A0A0D5LXM7</accession>
<feature type="binding site" evidence="8">
    <location>
        <position position="260"/>
    </location>
    <ligand>
        <name>ATP</name>
        <dbReference type="ChEBI" id="CHEBI:30616"/>
    </ligand>
</feature>
<dbReference type="GO" id="GO:0070733">
    <property type="term" value="F:AMPylase activity"/>
    <property type="evidence" value="ECO:0007669"/>
    <property type="project" value="UniProtKB-EC"/>
</dbReference>
<feature type="binding site" evidence="8">
    <location>
        <position position="251"/>
    </location>
    <ligand>
        <name>Mg(2+)</name>
        <dbReference type="ChEBI" id="CHEBI:18420"/>
    </ligand>
</feature>
<dbReference type="EC" id="2.7.7.108" evidence="8"/>
<dbReference type="OrthoDB" id="9776281at2"/>
<dbReference type="EMBL" id="CP010803">
    <property type="protein sequence ID" value="AJY48218.1"/>
    <property type="molecule type" value="Genomic_DNA"/>
</dbReference>
<keyword evidence="8" id="KW-0464">Manganese</keyword>
<dbReference type="AlphaFoldDB" id="A0A0D5LXM7"/>
<dbReference type="PATRIC" id="fig|1486262.3.peg.2896"/>
<dbReference type="Proteomes" id="UP000032611">
    <property type="component" value="Chromosome"/>
</dbReference>
<organism evidence="9 10">
    <name type="scientific">Martelella endophytica</name>
    <dbReference type="NCBI Taxonomy" id="1486262"/>
    <lineage>
        <taxon>Bacteria</taxon>
        <taxon>Pseudomonadati</taxon>
        <taxon>Pseudomonadota</taxon>
        <taxon>Alphaproteobacteria</taxon>
        <taxon>Hyphomicrobiales</taxon>
        <taxon>Aurantimonadaceae</taxon>
        <taxon>Martelella</taxon>
    </lineage>
</organism>
<comment type="catalytic activity">
    <reaction evidence="8">
        <text>L-tyrosyl-[protein] + UTP = O-(5'-uridylyl)-L-tyrosyl-[protein] + diphosphate</text>
        <dbReference type="Rhea" id="RHEA:83887"/>
        <dbReference type="Rhea" id="RHEA-COMP:10136"/>
        <dbReference type="Rhea" id="RHEA-COMP:20238"/>
        <dbReference type="ChEBI" id="CHEBI:33019"/>
        <dbReference type="ChEBI" id="CHEBI:46398"/>
        <dbReference type="ChEBI" id="CHEBI:46858"/>
        <dbReference type="ChEBI" id="CHEBI:90602"/>
    </reaction>
</comment>
<comment type="function">
    <text evidence="8">Nucleotidyltransferase involved in the post-translational modification of proteins. It can catalyze the addition of adenosine monophosphate (AMP) or uridine monophosphate (UMP) to a protein, resulting in modifications known as AMPylation and UMPylation.</text>
</comment>
<evidence type="ECO:0000256" key="7">
    <source>
        <dbReference type="ARBA" id="ARBA00022842"/>
    </source>
</evidence>
<comment type="similarity">
    <text evidence="1 8">Belongs to the SELO family.</text>
</comment>
<dbReference type="RefSeq" id="WP_045685248.1">
    <property type="nucleotide sequence ID" value="NZ_CP010803.1"/>
</dbReference>
<dbReference type="Pfam" id="PF02696">
    <property type="entry name" value="SelO"/>
    <property type="match status" value="1"/>
</dbReference>
<proteinExistence type="inferred from homology"/>
<comment type="catalytic activity">
    <reaction evidence="8">
        <text>L-seryl-[protein] + ATP = 3-O-(5'-adenylyl)-L-seryl-[protein] + diphosphate</text>
        <dbReference type="Rhea" id="RHEA:58120"/>
        <dbReference type="Rhea" id="RHEA-COMP:9863"/>
        <dbReference type="Rhea" id="RHEA-COMP:15073"/>
        <dbReference type="ChEBI" id="CHEBI:29999"/>
        <dbReference type="ChEBI" id="CHEBI:30616"/>
        <dbReference type="ChEBI" id="CHEBI:33019"/>
        <dbReference type="ChEBI" id="CHEBI:142516"/>
        <dbReference type="EC" id="2.7.7.108"/>
    </reaction>
</comment>
<comment type="catalytic activity">
    <reaction evidence="8">
        <text>L-tyrosyl-[protein] + ATP = O-(5'-adenylyl)-L-tyrosyl-[protein] + diphosphate</text>
        <dbReference type="Rhea" id="RHEA:54288"/>
        <dbReference type="Rhea" id="RHEA-COMP:10136"/>
        <dbReference type="Rhea" id="RHEA-COMP:13846"/>
        <dbReference type="ChEBI" id="CHEBI:30616"/>
        <dbReference type="ChEBI" id="CHEBI:33019"/>
        <dbReference type="ChEBI" id="CHEBI:46858"/>
        <dbReference type="ChEBI" id="CHEBI:83624"/>
        <dbReference type="EC" id="2.7.7.108"/>
    </reaction>
</comment>
<dbReference type="PANTHER" id="PTHR32057:SF14">
    <property type="entry name" value="PROTEIN ADENYLYLTRANSFERASE SELO, MITOCHONDRIAL"/>
    <property type="match status" value="1"/>
</dbReference>
<feature type="active site" description="Proton acceptor" evidence="8">
    <location>
        <position position="250"/>
    </location>
</feature>
<evidence type="ECO:0000256" key="2">
    <source>
        <dbReference type="ARBA" id="ARBA00022679"/>
    </source>
</evidence>
<name>A0A0D5LXM7_MAREN</name>
<dbReference type="PANTHER" id="PTHR32057">
    <property type="entry name" value="PROTEIN ADENYLYLTRANSFERASE SELO, MITOCHONDRIAL"/>
    <property type="match status" value="1"/>
</dbReference>
<dbReference type="KEGG" id="mey:TM49_14015"/>
<dbReference type="GO" id="GO:0005524">
    <property type="term" value="F:ATP binding"/>
    <property type="evidence" value="ECO:0007669"/>
    <property type="project" value="UniProtKB-UniRule"/>
</dbReference>
<keyword evidence="2 8" id="KW-0808">Transferase</keyword>
<evidence type="ECO:0000256" key="8">
    <source>
        <dbReference type="HAMAP-Rule" id="MF_00692"/>
    </source>
</evidence>
<evidence type="ECO:0000256" key="5">
    <source>
        <dbReference type="ARBA" id="ARBA00022741"/>
    </source>
</evidence>
<comment type="catalytic activity">
    <reaction evidence="8">
        <text>L-threonyl-[protein] + ATP = 3-O-(5'-adenylyl)-L-threonyl-[protein] + diphosphate</text>
        <dbReference type="Rhea" id="RHEA:54292"/>
        <dbReference type="Rhea" id="RHEA-COMP:11060"/>
        <dbReference type="Rhea" id="RHEA-COMP:13847"/>
        <dbReference type="ChEBI" id="CHEBI:30013"/>
        <dbReference type="ChEBI" id="CHEBI:30616"/>
        <dbReference type="ChEBI" id="CHEBI:33019"/>
        <dbReference type="ChEBI" id="CHEBI:138113"/>
        <dbReference type="EC" id="2.7.7.108"/>
    </reaction>
</comment>
<feature type="binding site" evidence="8">
    <location>
        <position position="90"/>
    </location>
    <ligand>
        <name>ATP</name>
        <dbReference type="ChEBI" id="CHEBI:30616"/>
    </ligand>
</feature>
<evidence type="ECO:0000313" key="9">
    <source>
        <dbReference type="EMBL" id="AJY48218.1"/>
    </source>
</evidence>
<feature type="binding site" evidence="8">
    <location>
        <position position="91"/>
    </location>
    <ligand>
        <name>ATP</name>
        <dbReference type="ChEBI" id="CHEBI:30616"/>
    </ligand>
</feature>
<reference evidence="9 10" key="1">
    <citation type="journal article" date="2015" name="Genome Announc.">
        <title>Complete genome sequence of Martelella endophytica YC6887, which has antifungal activity associated with a halophyte.</title>
        <authorList>
            <person name="Khan A."/>
            <person name="Khan H."/>
            <person name="Chung E.J."/>
            <person name="Hossain M.T."/>
            <person name="Chung Y.R."/>
        </authorList>
    </citation>
    <scope>NUCLEOTIDE SEQUENCE [LARGE SCALE GENOMIC DNA]</scope>
    <source>
        <strain evidence="9">YC6887</strain>
    </source>
</reference>
<comment type="cofactor">
    <cofactor evidence="8">
        <name>Mg(2+)</name>
        <dbReference type="ChEBI" id="CHEBI:18420"/>
    </cofactor>
    <cofactor evidence="8">
        <name>Mn(2+)</name>
        <dbReference type="ChEBI" id="CHEBI:29035"/>
    </cofactor>
</comment>
<dbReference type="EC" id="2.7.7.-" evidence="8"/>
<feature type="binding site" evidence="8">
    <location>
        <position position="124"/>
    </location>
    <ligand>
        <name>ATP</name>
        <dbReference type="ChEBI" id="CHEBI:30616"/>
    </ligand>
</feature>
<feature type="binding site" evidence="8">
    <location>
        <position position="174"/>
    </location>
    <ligand>
        <name>ATP</name>
        <dbReference type="ChEBI" id="CHEBI:30616"/>
    </ligand>
</feature>
<keyword evidence="5 8" id="KW-0547">Nucleotide-binding</keyword>
<gene>
    <name evidence="8" type="primary">ydiU</name>
    <name evidence="8" type="synonym">selO</name>
    <name evidence="9" type="ORF">TM49_14015</name>
</gene>
<feature type="binding site" evidence="8">
    <location>
        <position position="111"/>
    </location>
    <ligand>
        <name>ATP</name>
        <dbReference type="ChEBI" id="CHEBI:30616"/>
    </ligand>
</feature>
<dbReference type="InterPro" id="IPR003846">
    <property type="entry name" value="SelO"/>
</dbReference>
<sequence>MTIHFDFDNSYARLGASFYRPTAPSPVAAPHLLKLNRRLAEELGLDADQLGNAEGVEIFAGNRLPTGAEPIAAAYAGHQFGNFVPQLGDGRAILLGEVVKRQGRRRDIQLKGAGPTLFSRNGDGRAALGPVLREYLVSEAMAALKIPTTRALAAVATGEPVYRETALPGAVLTRVASSHIRVGTFQFFAARGDDEAVRQLADHVIDRHYPEAAGASNPYRALLEGVCARQAALVARWMQIGFVHGVMNTDNMSIAGETIDYGPCAFLDAYDPATVFSSIDRNGRYAYANQPRIAHWNLVRLAECLLPHLDPDENKAIEAAEDVLSGFADAFNTAYVDGFRAKIGLQTPQTEDAALIEDLLGHMARQNADFTVTFRKLGKAAESAQADGAVRGLFADPTAYDGWAARWRQRLAAEPGEPSERRVAMDAVNPAIIPRNHLVEEALAAAMAGDLAPFERLNEALATPFGDQAEFTDYAGLPPMSATAYRTFCGT</sequence>
<evidence type="ECO:0000256" key="4">
    <source>
        <dbReference type="ARBA" id="ARBA00022723"/>
    </source>
</evidence>
<dbReference type="GO" id="GO:0000287">
    <property type="term" value="F:magnesium ion binding"/>
    <property type="evidence" value="ECO:0007669"/>
    <property type="project" value="UniProtKB-UniRule"/>
</dbReference>
<comment type="catalytic activity">
    <reaction evidence="8">
        <text>L-histidyl-[protein] + UTP = N(tele)-(5'-uridylyl)-L-histidyl-[protein] + diphosphate</text>
        <dbReference type="Rhea" id="RHEA:83891"/>
        <dbReference type="Rhea" id="RHEA-COMP:9745"/>
        <dbReference type="Rhea" id="RHEA-COMP:20239"/>
        <dbReference type="ChEBI" id="CHEBI:29979"/>
        <dbReference type="ChEBI" id="CHEBI:33019"/>
        <dbReference type="ChEBI" id="CHEBI:46398"/>
        <dbReference type="ChEBI" id="CHEBI:233474"/>
    </reaction>
</comment>
<evidence type="ECO:0000256" key="1">
    <source>
        <dbReference type="ARBA" id="ARBA00009747"/>
    </source>
</evidence>
<comment type="catalytic activity">
    <reaction evidence="8">
        <text>L-seryl-[protein] + UTP = O-(5'-uridylyl)-L-seryl-[protein] + diphosphate</text>
        <dbReference type="Rhea" id="RHEA:64604"/>
        <dbReference type="Rhea" id="RHEA-COMP:9863"/>
        <dbReference type="Rhea" id="RHEA-COMP:16635"/>
        <dbReference type="ChEBI" id="CHEBI:29999"/>
        <dbReference type="ChEBI" id="CHEBI:33019"/>
        <dbReference type="ChEBI" id="CHEBI:46398"/>
        <dbReference type="ChEBI" id="CHEBI:156051"/>
    </reaction>
</comment>
<protein>
    <recommendedName>
        <fullName evidence="8">Protein nucleotidyltransferase YdiU</fullName>
        <ecNumber evidence="8">2.7.7.-</ecNumber>
    </recommendedName>
    <alternativeName>
        <fullName evidence="8">Protein adenylyltransferase YdiU</fullName>
        <ecNumber evidence="8">2.7.7.108</ecNumber>
    </alternativeName>
    <alternativeName>
        <fullName evidence="8">Protein uridylyltransferase YdiU</fullName>
        <ecNumber evidence="8">2.7.7.-</ecNumber>
    </alternativeName>
</protein>
<evidence type="ECO:0000256" key="6">
    <source>
        <dbReference type="ARBA" id="ARBA00022840"/>
    </source>
</evidence>
<keyword evidence="4 8" id="KW-0479">Metal-binding</keyword>
<evidence type="ECO:0000313" key="10">
    <source>
        <dbReference type="Proteomes" id="UP000032611"/>
    </source>
</evidence>
<dbReference type="NCBIfam" id="NF000658">
    <property type="entry name" value="PRK00029.1"/>
    <property type="match status" value="1"/>
</dbReference>
<feature type="binding site" evidence="8">
    <location>
        <position position="123"/>
    </location>
    <ligand>
        <name>ATP</name>
        <dbReference type="ChEBI" id="CHEBI:30616"/>
    </ligand>
</feature>
<keyword evidence="3 8" id="KW-0548">Nucleotidyltransferase</keyword>
<feature type="binding site" evidence="8">
    <location>
        <position position="88"/>
    </location>
    <ligand>
        <name>ATP</name>
        <dbReference type="ChEBI" id="CHEBI:30616"/>
    </ligand>
</feature>
<dbReference type="HOGENOM" id="CLU_010245_4_0_5"/>
<dbReference type="GO" id="GO:0030145">
    <property type="term" value="F:manganese ion binding"/>
    <property type="evidence" value="ECO:0007669"/>
    <property type="project" value="UniProtKB-UniRule"/>
</dbReference>
<dbReference type="HAMAP" id="MF_00692">
    <property type="entry name" value="SelO"/>
    <property type="match status" value="1"/>
</dbReference>
<keyword evidence="7 8" id="KW-0460">Magnesium</keyword>